<keyword evidence="8" id="KW-1185">Reference proteome</keyword>
<accession>A0AAE9WGJ8</accession>
<name>A0AAE9WGJ8_9SCHI</name>
<feature type="transmembrane region" description="Helical" evidence="5">
    <location>
        <begin position="183"/>
        <end position="201"/>
    </location>
</feature>
<evidence type="ECO:0000256" key="2">
    <source>
        <dbReference type="ARBA" id="ARBA00022692"/>
    </source>
</evidence>
<evidence type="ECO:0000256" key="5">
    <source>
        <dbReference type="RuleBase" id="RU004379"/>
    </source>
</evidence>
<dbReference type="RefSeq" id="XP_056039030.1">
    <property type="nucleotide sequence ID" value="XM_056183654.1"/>
</dbReference>
<keyword evidence="2 5" id="KW-0812">Transmembrane</keyword>
<feature type="transmembrane region" description="Helical" evidence="5">
    <location>
        <begin position="98"/>
        <end position="117"/>
    </location>
</feature>
<dbReference type="AlphaFoldDB" id="A0AAE9WGJ8"/>
<dbReference type="Proteomes" id="UP001212411">
    <property type="component" value="Chromosome 3"/>
</dbReference>
<dbReference type="GO" id="GO:0016020">
    <property type="term" value="C:membrane"/>
    <property type="evidence" value="ECO:0007669"/>
    <property type="project" value="UniProtKB-SubCell"/>
</dbReference>
<feature type="transmembrane region" description="Helical" evidence="5">
    <location>
        <begin position="151"/>
        <end position="171"/>
    </location>
</feature>
<dbReference type="InterPro" id="IPR006214">
    <property type="entry name" value="Bax_inhibitor_1-related"/>
</dbReference>
<dbReference type="GeneID" id="80878343"/>
<sequence length="269" mass="30392">MSKSYQSVPQEEPIESNVGPAQAPPSYTEVGETNPAATPAVEEVFKDTRPVAECGRTIRMAFLRKVYAILSAQLFVTSLFGGIFYLEPTLSLWVKNHPWFLLVNFFVSLGVLFGLILKPYSYPRNYILLFTFTALEGLTLGTAISFFSARIILEAVFITLGIFVALTAFTFQSKYDFSRLGGFLYISLWTLVLSPLVFMFMPSMPLAELAFAGFGTLVFCGYILYDTHNILHRYSPEEFIMSSLMLYLDFINLFVRVLQIVGMLQDDDR</sequence>
<reference evidence="7 8" key="1">
    <citation type="journal article" date="2023" name="G3 (Bethesda)">
        <title>A high-quality reference genome for the fission yeast Schizosaccharomyces osmophilus.</title>
        <authorList>
            <person name="Jia G.S."/>
            <person name="Zhang W.C."/>
            <person name="Liang Y."/>
            <person name="Liu X.H."/>
            <person name="Rhind N."/>
            <person name="Pidoux A."/>
            <person name="Brysch-Herzberg M."/>
            <person name="Du L.L."/>
        </authorList>
    </citation>
    <scope>NUCLEOTIDE SEQUENCE [LARGE SCALE GENOMIC DNA]</scope>
    <source>
        <strain evidence="7 8">CBS 15793</strain>
    </source>
</reference>
<organism evidence="7 8">
    <name type="scientific">Schizosaccharomyces osmophilus</name>
    <dbReference type="NCBI Taxonomy" id="2545709"/>
    <lineage>
        <taxon>Eukaryota</taxon>
        <taxon>Fungi</taxon>
        <taxon>Dikarya</taxon>
        <taxon>Ascomycota</taxon>
        <taxon>Taphrinomycotina</taxon>
        <taxon>Schizosaccharomycetes</taxon>
        <taxon>Schizosaccharomycetales</taxon>
        <taxon>Schizosaccharomycetaceae</taxon>
        <taxon>Schizosaccharomyces</taxon>
    </lineage>
</organism>
<evidence type="ECO:0000256" key="6">
    <source>
        <dbReference type="SAM" id="MobiDB-lite"/>
    </source>
</evidence>
<dbReference type="PANTHER" id="PTHR23291">
    <property type="entry name" value="BAX INHIBITOR-RELATED"/>
    <property type="match status" value="1"/>
</dbReference>
<keyword evidence="4 5" id="KW-0472">Membrane</keyword>
<comment type="subcellular location">
    <subcellularLocation>
        <location evidence="1">Membrane</location>
        <topology evidence="1">Multi-pass membrane protein</topology>
    </subcellularLocation>
</comment>
<dbReference type="KEGG" id="som:SOMG_04877"/>
<feature type="transmembrane region" description="Helical" evidence="5">
    <location>
        <begin position="207"/>
        <end position="225"/>
    </location>
</feature>
<feature type="transmembrane region" description="Helical" evidence="5">
    <location>
        <begin position="246"/>
        <end position="264"/>
    </location>
</feature>
<protein>
    <submittedName>
        <fullName evidence="7">BAX inhibitor family protein Bxi1</fullName>
    </submittedName>
</protein>
<evidence type="ECO:0000313" key="8">
    <source>
        <dbReference type="Proteomes" id="UP001212411"/>
    </source>
</evidence>
<feature type="transmembrane region" description="Helical" evidence="5">
    <location>
        <begin position="66"/>
        <end position="86"/>
    </location>
</feature>
<comment type="similarity">
    <text evidence="5">Belongs to the BI1 family.</text>
</comment>
<feature type="transmembrane region" description="Helical" evidence="5">
    <location>
        <begin position="126"/>
        <end position="145"/>
    </location>
</feature>
<proteinExistence type="inferred from homology"/>
<dbReference type="EMBL" id="CP115613">
    <property type="protein sequence ID" value="WBW74787.1"/>
    <property type="molecule type" value="Genomic_DNA"/>
</dbReference>
<keyword evidence="3 5" id="KW-1133">Transmembrane helix</keyword>
<gene>
    <name evidence="7" type="primary">bxi1</name>
    <name evidence="7" type="ORF">SOMG_04877</name>
</gene>
<evidence type="ECO:0000313" key="7">
    <source>
        <dbReference type="EMBL" id="WBW74787.1"/>
    </source>
</evidence>
<dbReference type="Pfam" id="PF01027">
    <property type="entry name" value="Bax1-I"/>
    <property type="match status" value="1"/>
</dbReference>
<dbReference type="CDD" id="cd10429">
    <property type="entry name" value="GAAP_like"/>
    <property type="match status" value="1"/>
</dbReference>
<evidence type="ECO:0000256" key="4">
    <source>
        <dbReference type="ARBA" id="ARBA00023136"/>
    </source>
</evidence>
<feature type="region of interest" description="Disordered" evidence="6">
    <location>
        <begin position="1"/>
        <end position="33"/>
    </location>
</feature>
<evidence type="ECO:0000256" key="3">
    <source>
        <dbReference type="ARBA" id="ARBA00022989"/>
    </source>
</evidence>
<dbReference type="PANTHER" id="PTHR23291:SF50">
    <property type="entry name" value="PROTEIN LIFEGUARD 4"/>
    <property type="match status" value="1"/>
</dbReference>
<evidence type="ECO:0000256" key="1">
    <source>
        <dbReference type="ARBA" id="ARBA00004141"/>
    </source>
</evidence>